<dbReference type="PANTHER" id="PTHR30563:SF0">
    <property type="entry name" value="DNA RECOMBINATION PROTEIN RMUC"/>
    <property type="match status" value="1"/>
</dbReference>
<keyword evidence="3" id="KW-0175">Coiled coil</keyword>
<evidence type="ECO:0008006" key="7">
    <source>
        <dbReference type="Google" id="ProtNLM"/>
    </source>
</evidence>
<dbReference type="Proteomes" id="UP000176504">
    <property type="component" value="Unassembled WGS sequence"/>
</dbReference>
<keyword evidence="4" id="KW-0233">DNA recombination</keyword>
<name>A0A1F4VFC6_UNCKA</name>
<evidence type="ECO:0000256" key="4">
    <source>
        <dbReference type="ARBA" id="ARBA00023172"/>
    </source>
</evidence>
<dbReference type="InterPro" id="IPR003798">
    <property type="entry name" value="DNA_recombination_RmuC"/>
</dbReference>
<evidence type="ECO:0000256" key="2">
    <source>
        <dbReference type="ARBA" id="ARBA00009840"/>
    </source>
</evidence>
<accession>A0A1F4VFC6</accession>
<protein>
    <recommendedName>
        <fullName evidence="7">DNA recombination protein RmuC</fullName>
    </recommendedName>
</protein>
<comment type="function">
    <text evidence="1">Involved in DNA recombination.</text>
</comment>
<evidence type="ECO:0000313" key="5">
    <source>
        <dbReference type="EMBL" id="OGC55874.1"/>
    </source>
</evidence>
<dbReference type="AlphaFoldDB" id="A0A1F4VFC6"/>
<comment type="caution">
    <text evidence="5">The sequence shown here is derived from an EMBL/GenBank/DDBJ whole genome shotgun (WGS) entry which is preliminary data.</text>
</comment>
<proteinExistence type="inferred from homology"/>
<dbReference type="PANTHER" id="PTHR30563">
    <property type="entry name" value="DNA RECOMBINATION PROTEIN RMUC"/>
    <property type="match status" value="1"/>
</dbReference>
<dbReference type="EMBL" id="MEVI01000001">
    <property type="protein sequence ID" value="OGC55874.1"/>
    <property type="molecule type" value="Genomic_DNA"/>
</dbReference>
<dbReference type="Pfam" id="PF02646">
    <property type="entry name" value="RmuC"/>
    <property type="match status" value="1"/>
</dbReference>
<dbReference type="GO" id="GO:0006310">
    <property type="term" value="P:DNA recombination"/>
    <property type="evidence" value="ECO:0007669"/>
    <property type="project" value="UniProtKB-KW"/>
</dbReference>
<evidence type="ECO:0000256" key="1">
    <source>
        <dbReference type="ARBA" id="ARBA00003416"/>
    </source>
</evidence>
<gene>
    <name evidence="5" type="ORF">A3A78_02445</name>
</gene>
<reference evidence="5 6" key="1">
    <citation type="journal article" date="2016" name="Nat. Commun.">
        <title>Thousands of microbial genomes shed light on interconnected biogeochemical processes in an aquifer system.</title>
        <authorList>
            <person name="Anantharaman K."/>
            <person name="Brown C.T."/>
            <person name="Hug L.A."/>
            <person name="Sharon I."/>
            <person name="Castelle C.J."/>
            <person name="Probst A.J."/>
            <person name="Thomas B.C."/>
            <person name="Singh A."/>
            <person name="Wilkins M.J."/>
            <person name="Karaoz U."/>
            <person name="Brodie E.L."/>
            <person name="Williams K.H."/>
            <person name="Hubbard S.S."/>
            <person name="Banfield J.F."/>
        </authorList>
    </citation>
    <scope>NUCLEOTIDE SEQUENCE [LARGE SCALE GENOMIC DNA]</scope>
</reference>
<sequence length="328" mass="37548">MDNTLTILILALGFVLLFIFLAREIKKLKGESESEKVLMEWLKSMKGTLELELSEQRRTLMEQNKMLGDRLDNAARVVGDVQKELGKVSEFSKGMRDLQDALLAPKSRGNVGEQILEDLLSQILPKSSYEMQYMFRGGDKVDAVVKTDKGLIPIDSKFPMENFRQMISSETEEERSSVKKVFVRDVKKHVDDISKKYILPSEGTIDYALMYIPSESVYYETAVNNPELENYARDRKIFFVSPNTFYYYLQVILMGLQQKELAENARKIWGALGTLKKETEKFGGELTVLDGHLNRARGSMDGVLSRYSSFLGKIDSLKFEEKEDKLLE</sequence>
<evidence type="ECO:0000256" key="3">
    <source>
        <dbReference type="ARBA" id="ARBA00023054"/>
    </source>
</evidence>
<organism evidence="5 6">
    <name type="scientific">candidate division WWE3 bacterium RIFCSPLOWO2_01_FULL_41_18</name>
    <dbReference type="NCBI Taxonomy" id="1802625"/>
    <lineage>
        <taxon>Bacteria</taxon>
        <taxon>Katanobacteria</taxon>
    </lineage>
</organism>
<evidence type="ECO:0000313" key="6">
    <source>
        <dbReference type="Proteomes" id="UP000176504"/>
    </source>
</evidence>
<comment type="similarity">
    <text evidence="2">Belongs to the RmuC family.</text>
</comment>